<sequence length="59" mass="6546">MVSTQRNNHQVYADERYDDGGHLTHSAASLHSLNPYLGGEDLVRVDVNDLEGRGDEHLA</sequence>
<gene>
    <name evidence="1" type="ORF">Hamer_G020574</name>
</gene>
<proteinExistence type="predicted"/>
<dbReference type="Proteomes" id="UP000747542">
    <property type="component" value="Unassembled WGS sequence"/>
</dbReference>
<dbReference type="EMBL" id="JAHLQT010021277">
    <property type="protein sequence ID" value="KAG7167691.1"/>
    <property type="molecule type" value="Genomic_DNA"/>
</dbReference>
<evidence type="ECO:0000313" key="2">
    <source>
        <dbReference type="Proteomes" id="UP000747542"/>
    </source>
</evidence>
<dbReference type="AlphaFoldDB" id="A0A8J5MXY6"/>
<evidence type="ECO:0000313" key="1">
    <source>
        <dbReference type="EMBL" id="KAG7167691.1"/>
    </source>
</evidence>
<keyword evidence="2" id="KW-1185">Reference proteome</keyword>
<name>A0A8J5MXY6_HOMAM</name>
<reference evidence="1" key="1">
    <citation type="journal article" date="2021" name="Sci. Adv.">
        <title>The American lobster genome reveals insights on longevity, neural, and immune adaptations.</title>
        <authorList>
            <person name="Polinski J.M."/>
            <person name="Zimin A.V."/>
            <person name="Clark K.F."/>
            <person name="Kohn A.B."/>
            <person name="Sadowski N."/>
            <person name="Timp W."/>
            <person name="Ptitsyn A."/>
            <person name="Khanna P."/>
            <person name="Romanova D.Y."/>
            <person name="Williams P."/>
            <person name="Greenwood S.J."/>
            <person name="Moroz L.L."/>
            <person name="Walt D.R."/>
            <person name="Bodnar A.G."/>
        </authorList>
    </citation>
    <scope>NUCLEOTIDE SEQUENCE</scope>
    <source>
        <strain evidence="1">GMGI-L3</strain>
    </source>
</reference>
<organism evidence="1 2">
    <name type="scientific">Homarus americanus</name>
    <name type="common">American lobster</name>
    <dbReference type="NCBI Taxonomy" id="6706"/>
    <lineage>
        <taxon>Eukaryota</taxon>
        <taxon>Metazoa</taxon>
        <taxon>Ecdysozoa</taxon>
        <taxon>Arthropoda</taxon>
        <taxon>Crustacea</taxon>
        <taxon>Multicrustacea</taxon>
        <taxon>Malacostraca</taxon>
        <taxon>Eumalacostraca</taxon>
        <taxon>Eucarida</taxon>
        <taxon>Decapoda</taxon>
        <taxon>Pleocyemata</taxon>
        <taxon>Astacidea</taxon>
        <taxon>Nephropoidea</taxon>
        <taxon>Nephropidae</taxon>
        <taxon>Homarus</taxon>
    </lineage>
</organism>
<comment type="caution">
    <text evidence="1">The sequence shown here is derived from an EMBL/GenBank/DDBJ whole genome shotgun (WGS) entry which is preliminary data.</text>
</comment>
<accession>A0A8J5MXY6</accession>
<protein>
    <submittedName>
        <fullName evidence="1">Uncharacterized protein</fullName>
    </submittedName>
</protein>